<dbReference type="FunFam" id="1.20.1540.10:FF:000015">
    <property type="entry name" value="RHOMBOID-like protein 10 chloroplastic"/>
    <property type="match status" value="1"/>
</dbReference>
<keyword evidence="4" id="KW-1133">Transmembrane helix</keyword>
<evidence type="ECO:0000256" key="5">
    <source>
        <dbReference type="ARBA" id="ARBA00023136"/>
    </source>
</evidence>
<sequence>MIGMGSAASSIPPHHQFLGFGVREVGAGGAFAVHALNTASSLRLCLHLRSLVLSSFKKFIHLNHVPRLKDVWGEKALNFNGVDFLQSSRDAITRTCLSFFNYSDGREGKFKDTSVSRSSTRNSSNRRLWTNVILVLNVLWVLLLSTEKIYAGQLATQGKMMFWGAKINSLIDKGQIWRLVTSSFLHANAVHLMINCYSLNSVGPSVETISGPRRFLTVYFTSAIASSAMSYWFSRGPAVGASGAIFGLVGSLAMFTLRHRRLIVGAEEDLKRISNVIILNMVIGLLSRDIDNWGHLGGLLGGVVASWLIGPAWKYNSMSKDGQRIFTDRAPIFFIIKGNKEQR</sequence>
<dbReference type="OrthoDB" id="418595at2759"/>
<reference evidence="7" key="1">
    <citation type="journal article" date="2020" name="Plant Biotechnol. J.">
        <title>The pomegranate (Punica granatum L.) draft genome dissects genetic divergence between soft- and hard-seeded cultivars.</title>
        <authorList>
            <person name="Luo X."/>
            <person name="Li H."/>
            <person name="Wu Z."/>
            <person name="Yao W."/>
            <person name="Zhao P."/>
            <person name="Cao D."/>
            <person name="Yu H."/>
            <person name="Li K."/>
            <person name="Poudel K."/>
            <person name="Zhao D."/>
            <person name="Zhang F."/>
            <person name="Xia X."/>
            <person name="Chen L."/>
            <person name="Wang Q."/>
            <person name="Jing D."/>
            <person name="Cao S."/>
        </authorList>
    </citation>
    <scope>NUCLEOTIDE SEQUENCE [LARGE SCALE GENOMIC DNA]</scope>
    <source>
        <strain evidence="7">cv. Tunisia</strain>
    </source>
</reference>
<dbReference type="Proteomes" id="UP000515151">
    <property type="component" value="Chromosome 2"/>
</dbReference>
<dbReference type="Gene3D" id="1.20.1540.10">
    <property type="entry name" value="Rhomboid-like"/>
    <property type="match status" value="1"/>
</dbReference>
<dbReference type="GO" id="GO:0004252">
    <property type="term" value="F:serine-type endopeptidase activity"/>
    <property type="evidence" value="ECO:0007669"/>
    <property type="project" value="InterPro"/>
</dbReference>
<dbReference type="PANTHER" id="PTHR43731:SF26">
    <property type="entry name" value="RHOMBOID-LIKE PROTEIN 10, CHLOROPLASTIC"/>
    <property type="match status" value="1"/>
</dbReference>
<gene>
    <name evidence="8" type="primary">LOC116195077</name>
</gene>
<evidence type="ECO:0000256" key="3">
    <source>
        <dbReference type="ARBA" id="ARBA00022692"/>
    </source>
</evidence>
<evidence type="ECO:0000259" key="6">
    <source>
        <dbReference type="Pfam" id="PF01694"/>
    </source>
</evidence>
<dbReference type="GeneID" id="116195077"/>
<dbReference type="SUPFAM" id="SSF144091">
    <property type="entry name" value="Rhomboid-like"/>
    <property type="match status" value="1"/>
</dbReference>
<keyword evidence="5" id="KW-0472">Membrane</keyword>
<dbReference type="InterPro" id="IPR035952">
    <property type="entry name" value="Rhomboid-like_sf"/>
</dbReference>
<organism evidence="7 8">
    <name type="scientific">Punica granatum</name>
    <name type="common">Pomegranate</name>
    <dbReference type="NCBI Taxonomy" id="22663"/>
    <lineage>
        <taxon>Eukaryota</taxon>
        <taxon>Viridiplantae</taxon>
        <taxon>Streptophyta</taxon>
        <taxon>Embryophyta</taxon>
        <taxon>Tracheophyta</taxon>
        <taxon>Spermatophyta</taxon>
        <taxon>Magnoliopsida</taxon>
        <taxon>eudicotyledons</taxon>
        <taxon>Gunneridae</taxon>
        <taxon>Pentapetalae</taxon>
        <taxon>rosids</taxon>
        <taxon>malvids</taxon>
        <taxon>Myrtales</taxon>
        <taxon>Lythraceae</taxon>
        <taxon>Punica</taxon>
    </lineage>
</organism>
<dbReference type="InterPro" id="IPR022764">
    <property type="entry name" value="Peptidase_S54_rhomboid_dom"/>
</dbReference>
<reference evidence="8" key="2">
    <citation type="submission" date="2025-08" db="UniProtKB">
        <authorList>
            <consortium name="RefSeq"/>
        </authorList>
    </citation>
    <scope>IDENTIFICATION</scope>
    <source>
        <tissue evidence="8">Leaf</tissue>
    </source>
</reference>
<keyword evidence="3" id="KW-0812">Transmembrane</keyword>
<name>A0A6P8CAE6_PUNGR</name>
<dbReference type="Pfam" id="PF01694">
    <property type="entry name" value="Rhomboid"/>
    <property type="match status" value="1"/>
</dbReference>
<evidence type="ECO:0000313" key="8">
    <source>
        <dbReference type="RefSeq" id="XP_031379905.1"/>
    </source>
</evidence>
<dbReference type="PANTHER" id="PTHR43731">
    <property type="entry name" value="RHOMBOID PROTEASE"/>
    <property type="match status" value="1"/>
</dbReference>
<accession>A0A6P8CAE6</accession>
<evidence type="ECO:0000256" key="1">
    <source>
        <dbReference type="ARBA" id="ARBA00004141"/>
    </source>
</evidence>
<dbReference type="AlphaFoldDB" id="A0A6P8CAE6"/>
<evidence type="ECO:0000313" key="7">
    <source>
        <dbReference type="Proteomes" id="UP000515151"/>
    </source>
</evidence>
<evidence type="ECO:0000256" key="2">
    <source>
        <dbReference type="ARBA" id="ARBA00009045"/>
    </source>
</evidence>
<keyword evidence="7" id="KW-1185">Reference proteome</keyword>
<dbReference type="GO" id="GO:0031969">
    <property type="term" value="C:chloroplast membrane"/>
    <property type="evidence" value="ECO:0007669"/>
    <property type="project" value="TreeGrafter"/>
</dbReference>
<proteinExistence type="inferred from homology"/>
<dbReference type="InterPro" id="IPR050925">
    <property type="entry name" value="Rhomboid_protease_S54"/>
</dbReference>
<comment type="similarity">
    <text evidence="2">Belongs to the peptidase S54 family.</text>
</comment>
<dbReference type="RefSeq" id="XP_031379905.1">
    <property type="nucleotide sequence ID" value="XM_031524045.1"/>
</dbReference>
<comment type="subcellular location">
    <subcellularLocation>
        <location evidence="1">Membrane</location>
        <topology evidence="1">Multi-pass membrane protein</topology>
    </subcellularLocation>
</comment>
<feature type="domain" description="Peptidase S54 rhomboid" evidence="6">
    <location>
        <begin position="173"/>
        <end position="310"/>
    </location>
</feature>
<protein>
    <submittedName>
        <fullName evidence="8">RHOMBOID-like protein 10, chloroplastic isoform X1</fullName>
    </submittedName>
</protein>
<evidence type="ECO:0000256" key="4">
    <source>
        <dbReference type="ARBA" id="ARBA00022989"/>
    </source>
</evidence>